<feature type="transmembrane region" description="Helical" evidence="1">
    <location>
        <begin position="38"/>
        <end position="60"/>
    </location>
</feature>
<gene>
    <name evidence="2" type="ORF">BROFUL_02178</name>
</gene>
<keyword evidence="1" id="KW-0812">Transmembrane</keyword>
<comment type="caution">
    <text evidence="2">The sequence shown here is derived from an EMBL/GenBank/DDBJ whole genome shotgun (WGS) entry which is preliminary data.</text>
</comment>
<evidence type="ECO:0000313" key="2">
    <source>
        <dbReference type="EMBL" id="KKO19135.1"/>
    </source>
</evidence>
<reference evidence="2 3" key="1">
    <citation type="journal article" date="2013" name="BMC Microbiol.">
        <title>Identification of the type II cytochrome c maturation pathway in anammox bacteria by comparative genomics.</title>
        <authorList>
            <person name="Ferousi C."/>
            <person name="Speth D.R."/>
            <person name="Reimann J."/>
            <person name="Op den Camp H.J."/>
            <person name="Allen J.W."/>
            <person name="Keltjens J.T."/>
            <person name="Jetten M.S."/>
        </authorList>
    </citation>
    <scope>NUCLEOTIDE SEQUENCE [LARGE SCALE GENOMIC DNA]</scope>
    <source>
        <strain evidence="2">RU1</strain>
    </source>
</reference>
<sequence>MKKRFMKFGGCLFALVISTMIVINSADAKGNKKPPKPAPEPISCILFGAGGGTLVGLRYLRKKLKSKEVICQQDDARNGIA</sequence>
<keyword evidence="1" id="KW-0472">Membrane</keyword>
<protein>
    <submittedName>
        <fullName evidence="2">Uncharacterized protein</fullName>
    </submittedName>
</protein>
<organism evidence="2 3">
    <name type="scientific">Candidatus Brocadia fulgida</name>
    <dbReference type="NCBI Taxonomy" id="380242"/>
    <lineage>
        <taxon>Bacteria</taxon>
        <taxon>Pseudomonadati</taxon>
        <taxon>Planctomycetota</taxon>
        <taxon>Candidatus Brocadiia</taxon>
        <taxon>Candidatus Brocadiales</taxon>
        <taxon>Candidatus Brocadiaceae</taxon>
        <taxon>Candidatus Brocadia</taxon>
    </lineage>
</organism>
<name>A0A0M2UU67_9BACT</name>
<accession>A0A0M2UU67</accession>
<evidence type="ECO:0000256" key="1">
    <source>
        <dbReference type="SAM" id="Phobius"/>
    </source>
</evidence>
<proteinExistence type="predicted"/>
<keyword evidence="1" id="KW-1133">Transmembrane helix</keyword>
<dbReference type="Proteomes" id="UP000034954">
    <property type="component" value="Unassembled WGS sequence"/>
</dbReference>
<dbReference type="EMBL" id="LAQJ01000214">
    <property type="protein sequence ID" value="KKO19135.1"/>
    <property type="molecule type" value="Genomic_DNA"/>
</dbReference>
<dbReference type="AlphaFoldDB" id="A0A0M2UU67"/>
<keyword evidence="3" id="KW-1185">Reference proteome</keyword>
<evidence type="ECO:0000313" key="3">
    <source>
        <dbReference type="Proteomes" id="UP000034954"/>
    </source>
</evidence>